<dbReference type="InterPro" id="IPR011990">
    <property type="entry name" value="TPR-like_helical_dom_sf"/>
</dbReference>
<evidence type="ECO:0000313" key="4">
    <source>
        <dbReference type="EMBL" id="BAM04670.1"/>
    </source>
</evidence>
<keyword evidence="1 2" id="KW-0732">Signal</keyword>
<dbReference type="RefSeq" id="WP_014437883.1">
    <property type="nucleotide sequence ID" value="NC_017080.1"/>
</dbReference>
<evidence type="ECO:0000313" key="5">
    <source>
        <dbReference type="Proteomes" id="UP000007881"/>
    </source>
</evidence>
<dbReference type="eggNOG" id="COG4105">
    <property type="taxonomic scope" value="Bacteria"/>
</dbReference>
<organism evidence="4 5">
    <name type="scientific">Phycisphaera mikurensis (strain NBRC 102666 / KCTC 22515 / FYK2301M01)</name>
    <dbReference type="NCBI Taxonomy" id="1142394"/>
    <lineage>
        <taxon>Bacteria</taxon>
        <taxon>Pseudomonadati</taxon>
        <taxon>Planctomycetota</taxon>
        <taxon>Phycisphaerae</taxon>
        <taxon>Phycisphaerales</taxon>
        <taxon>Phycisphaeraceae</taxon>
        <taxon>Phycisphaera</taxon>
    </lineage>
</organism>
<dbReference type="InterPro" id="IPR039565">
    <property type="entry name" value="BamD-like"/>
</dbReference>
<reference evidence="4 5" key="1">
    <citation type="submission" date="2012-02" db="EMBL/GenBank/DDBJ databases">
        <title>Complete genome sequence of Phycisphaera mikurensis NBRC 102666.</title>
        <authorList>
            <person name="Ankai A."/>
            <person name="Hosoyama A."/>
            <person name="Terui Y."/>
            <person name="Sekine M."/>
            <person name="Fukai R."/>
            <person name="Kato Y."/>
            <person name="Nakamura S."/>
            <person name="Yamada-Narita S."/>
            <person name="Kawakoshi A."/>
            <person name="Fukunaga Y."/>
            <person name="Yamazaki S."/>
            <person name="Fujita N."/>
        </authorList>
    </citation>
    <scope>NUCLEOTIDE SEQUENCE [LARGE SCALE GENOMIC DNA]</scope>
    <source>
        <strain evidence="5">NBRC 102666 / KCTC 22515 / FYK2301M01</strain>
    </source>
</reference>
<dbReference type="SUPFAM" id="SSF48452">
    <property type="entry name" value="TPR-like"/>
    <property type="match status" value="1"/>
</dbReference>
<dbReference type="Proteomes" id="UP000007881">
    <property type="component" value="Chromosome"/>
</dbReference>
<evidence type="ECO:0000256" key="1">
    <source>
        <dbReference type="ARBA" id="ARBA00022729"/>
    </source>
</evidence>
<keyword evidence="5" id="KW-1185">Reference proteome</keyword>
<evidence type="ECO:0000259" key="3">
    <source>
        <dbReference type="Pfam" id="PF13525"/>
    </source>
</evidence>
<feature type="chain" id="PRO_5003629686" description="Outer membrane lipoprotein BamD-like domain-containing protein" evidence="2">
    <location>
        <begin position="26"/>
        <end position="332"/>
    </location>
</feature>
<dbReference type="Pfam" id="PF13525">
    <property type="entry name" value="YfiO"/>
    <property type="match status" value="1"/>
</dbReference>
<sequence length="332" mass="36084">MRATPLLKLILSLGFAAALALPAAAQEDAAAFRLGEGGWAPAAAAAEPGAASVSRLDPAVLRLRRLLAAGRFEEAQEEATAWLEANPGHAAEPDVLLARGDARVGRNDLWNSLYDYERLLSEHPGSDAYLEAVSRELAIAKLFVGGWKRKLLGLRILPLSGEGAELLVRVQERAPGGDLAEEAAVTLADHYFRRQEMAQAAVAYDLLLRNFPRTRHRQRAMLRQIQAGLAQFKGPDFDATGLLEAGERLRAYQEAYPAAARRLNAEALQQRIRASLARRSLANARWYERRGDRVAAAAMRRRLIADHPGTAAAQEAIATLRGAGLPLVEESP</sequence>
<dbReference type="EMBL" id="AP012338">
    <property type="protein sequence ID" value="BAM04670.1"/>
    <property type="molecule type" value="Genomic_DNA"/>
</dbReference>
<evidence type="ECO:0000256" key="2">
    <source>
        <dbReference type="SAM" id="SignalP"/>
    </source>
</evidence>
<dbReference type="KEGG" id="phm:PSMK_25110"/>
<name>I0IHD2_PHYMF</name>
<feature type="domain" description="Outer membrane lipoprotein BamD-like" evidence="3">
    <location>
        <begin position="167"/>
        <end position="320"/>
    </location>
</feature>
<proteinExistence type="predicted"/>
<accession>I0IHD2</accession>
<dbReference type="STRING" id="1142394.PSMK_25110"/>
<protein>
    <recommendedName>
        <fullName evidence="3">Outer membrane lipoprotein BamD-like domain-containing protein</fullName>
    </recommendedName>
</protein>
<dbReference type="OrthoDB" id="275534at2"/>
<feature type="signal peptide" evidence="2">
    <location>
        <begin position="1"/>
        <end position="25"/>
    </location>
</feature>
<dbReference type="AlphaFoldDB" id="I0IHD2"/>
<dbReference type="HOGENOM" id="CLU_836387_0_0_0"/>
<dbReference type="Gene3D" id="1.25.40.10">
    <property type="entry name" value="Tetratricopeptide repeat domain"/>
    <property type="match status" value="2"/>
</dbReference>
<gene>
    <name evidence="4" type="ordered locus">PSMK_25110</name>
</gene>